<protein>
    <submittedName>
        <fullName evidence="1">Uncharacterized protein</fullName>
    </submittedName>
</protein>
<name>A0A0B0PNV7_GOSAR</name>
<reference evidence="3" key="2">
    <citation type="submission" date="2014-09" db="EMBL/GenBank/DDBJ databases">
        <authorList>
            <person name="Mudge J."/>
            <person name="Ramaraj T."/>
            <person name="Lindquist I.E."/>
            <person name="Bharti A.K."/>
            <person name="Sundararajan A."/>
            <person name="Cameron C.T."/>
            <person name="Woodward J.E."/>
            <person name="May G.D."/>
            <person name="Brubaker C."/>
            <person name="Broadhvest J."/>
            <person name="Wilkins T.A."/>
        </authorList>
    </citation>
    <scope>NUCLEOTIDE SEQUENCE</scope>
    <source>
        <strain evidence="3">cv. AKA8401</strain>
    </source>
</reference>
<organism evidence="1 3">
    <name type="scientific">Gossypium arboreum</name>
    <name type="common">Tree cotton</name>
    <name type="synonym">Gossypium nanking</name>
    <dbReference type="NCBI Taxonomy" id="29729"/>
    <lineage>
        <taxon>Eukaryota</taxon>
        <taxon>Viridiplantae</taxon>
        <taxon>Streptophyta</taxon>
        <taxon>Embryophyta</taxon>
        <taxon>Tracheophyta</taxon>
        <taxon>Spermatophyta</taxon>
        <taxon>Magnoliopsida</taxon>
        <taxon>eudicotyledons</taxon>
        <taxon>Gunneridae</taxon>
        <taxon>Pentapetalae</taxon>
        <taxon>rosids</taxon>
        <taxon>malvids</taxon>
        <taxon>Malvales</taxon>
        <taxon>Malvaceae</taxon>
        <taxon>Malvoideae</taxon>
        <taxon>Gossypium</taxon>
    </lineage>
</organism>
<keyword evidence="3" id="KW-1185">Reference proteome</keyword>
<accession>A0A0B0PNV7</accession>
<gene>
    <name evidence="1" type="ORF">F383_01390</name>
    <name evidence="2" type="ORF">F383_16189</name>
</gene>
<sequence>MCLALAPFKVATHARVLGRVPIWGVY</sequence>
<dbReference type="EMBL" id="KN431269">
    <property type="protein sequence ID" value="KHG25096.1"/>
    <property type="molecule type" value="Genomic_DNA"/>
</dbReference>
<evidence type="ECO:0000313" key="2">
    <source>
        <dbReference type="EMBL" id="KHG27317.1"/>
    </source>
</evidence>
<evidence type="ECO:0000313" key="3">
    <source>
        <dbReference type="Proteomes" id="UP000032142"/>
    </source>
</evidence>
<evidence type="ECO:0000313" key="1">
    <source>
        <dbReference type="EMBL" id="KHG25096.1"/>
    </source>
</evidence>
<proteinExistence type="predicted"/>
<dbReference type="Proteomes" id="UP000032142">
    <property type="component" value="Unassembled WGS sequence"/>
</dbReference>
<dbReference type="AlphaFoldDB" id="A0A0B0PNV7"/>
<reference evidence="1" key="1">
    <citation type="submission" date="2014-09" db="EMBL/GenBank/DDBJ databases">
        <title>G. arboreum L. cv. AKA8401 A2 genome assembly version 1.0.</title>
        <authorList>
            <person name="Mudge J."/>
            <person name="Ramaraj T."/>
            <person name="Lindquist I.E."/>
            <person name="Bharti A.K."/>
            <person name="Sundararajan A."/>
            <person name="Cameron C.T."/>
            <person name="Woodward J.E."/>
            <person name="May G.D."/>
            <person name="Brubaker C."/>
            <person name="Broadhvest J."/>
            <person name="Wilkins T.A."/>
        </authorList>
    </citation>
    <scope>NUCLEOTIDE SEQUENCE</scope>
</reference>
<dbReference type="EMBL" id="KN440681">
    <property type="protein sequence ID" value="KHG27317.1"/>
    <property type="molecule type" value="Genomic_DNA"/>
</dbReference>